<dbReference type="Pfam" id="PF17212">
    <property type="entry name" value="Tube"/>
    <property type="match status" value="1"/>
</dbReference>
<dbReference type="Proteomes" id="UP000612664">
    <property type="component" value="Segment"/>
</dbReference>
<sequence length="212" mass="23825">MFSELEIVNHILRTLGESVTPTLETQHPAVQQAIDAMRACSKEFQSRGWWFNKEYNMKLLPDTDGRIRLPDETLSFAVTKCILDGRTPVQKQRFVKRGQYVYDMNLHTNKINTAIWADIVLNIPIEDLPATAGAYLKHWAAETAYLPDDGDTTVYRLIQQDTARAFALLMGDELKSVGANALESPHALNLRMGVNGYGGYSRNPMYPGGGKY</sequence>
<evidence type="ECO:0000313" key="2">
    <source>
        <dbReference type="Proteomes" id="UP000612664"/>
    </source>
</evidence>
<dbReference type="InterPro" id="IPR033767">
    <property type="entry name" value="Tail_Gp11"/>
</dbReference>
<reference evidence="1 2" key="1">
    <citation type="submission" date="2020-01" db="EMBL/GenBank/DDBJ databases">
        <title>Patterns of diversity and host range of bacteriophage communities associated with bean-nodulatin bacteria.</title>
        <authorList>
            <person name="Vann Cauwenberghe J."/>
            <person name="Santamaria R.I."/>
            <person name="Bustos P."/>
            <person name="Juarez S."/>
            <person name="Gonzalez V."/>
        </authorList>
    </citation>
    <scope>NUCLEOTIDE SEQUENCE [LARGE SCALE GENOMIC DNA]</scope>
    <source>
        <strain evidence="2">RHph</strain>
    </source>
</reference>
<dbReference type="EMBL" id="MN988492">
    <property type="protein sequence ID" value="QIG68441.1"/>
    <property type="molecule type" value="Genomic_DNA"/>
</dbReference>
<gene>
    <name evidence="1" type="ORF">EVB62_039</name>
</gene>
<proteinExistence type="predicted"/>
<name>A0A7S5QYR2_9CAUD</name>
<protein>
    <submittedName>
        <fullName evidence="1">Tail tubular protein A</fullName>
    </submittedName>
</protein>
<accession>A0A7S5QYR2</accession>
<keyword evidence="2" id="KW-1185">Reference proteome</keyword>
<evidence type="ECO:0000313" key="1">
    <source>
        <dbReference type="EMBL" id="QIG68441.1"/>
    </source>
</evidence>
<organism evidence="1 2">
    <name type="scientific">Rhizobium phage RHph_TM33</name>
    <dbReference type="NCBI Taxonomy" id="2509765"/>
    <lineage>
        <taxon>Viruses</taxon>
        <taxon>Duplodnaviria</taxon>
        <taxon>Heunggongvirae</taxon>
        <taxon>Uroviricota</taxon>
        <taxon>Caudoviricetes</taxon>
        <taxon>Autographivirales</taxon>
        <taxon>Dunnvirinae</taxon>
        <taxon>Cuernavacavirus</taxon>
        <taxon>Cuernavacavirus RHphTM33</taxon>
    </lineage>
</organism>